<gene>
    <name evidence="1" type="ORF">D3870_21395</name>
</gene>
<sequence length="64" mass="7111">MLRPCRTDVLSAAAPLQGAHWLACQCRFAGGQQTARIPCSTLLRTASLHFVRRSKWFAVISVVR</sequence>
<dbReference type="AlphaFoldDB" id="A0A418WWK2"/>
<keyword evidence="2" id="KW-1185">Reference proteome</keyword>
<accession>A0A418WWK2</accession>
<organism evidence="1 2">
    <name type="scientific">Noviherbaspirillum cavernae</name>
    <dbReference type="NCBI Taxonomy" id="2320862"/>
    <lineage>
        <taxon>Bacteria</taxon>
        <taxon>Pseudomonadati</taxon>
        <taxon>Pseudomonadota</taxon>
        <taxon>Betaproteobacteria</taxon>
        <taxon>Burkholderiales</taxon>
        <taxon>Oxalobacteraceae</taxon>
        <taxon>Noviherbaspirillum</taxon>
    </lineage>
</organism>
<reference evidence="1 2" key="1">
    <citation type="submission" date="2018-09" db="EMBL/GenBank/DDBJ databases">
        <authorList>
            <person name="Zhu H."/>
        </authorList>
    </citation>
    <scope>NUCLEOTIDE SEQUENCE [LARGE SCALE GENOMIC DNA]</scope>
    <source>
        <strain evidence="1 2">K2R10-39</strain>
    </source>
</reference>
<protein>
    <submittedName>
        <fullName evidence="1">Uncharacterized protein</fullName>
    </submittedName>
</protein>
<evidence type="ECO:0000313" key="2">
    <source>
        <dbReference type="Proteomes" id="UP000285190"/>
    </source>
</evidence>
<dbReference type="EMBL" id="QYUN01000003">
    <property type="protein sequence ID" value="RJF97075.1"/>
    <property type="molecule type" value="Genomic_DNA"/>
</dbReference>
<evidence type="ECO:0000313" key="1">
    <source>
        <dbReference type="EMBL" id="RJF97075.1"/>
    </source>
</evidence>
<dbReference type="Proteomes" id="UP000285190">
    <property type="component" value="Unassembled WGS sequence"/>
</dbReference>
<comment type="caution">
    <text evidence="1">The sequence shown here is derived from an EMBL/GenBank/DDBJ whole genome shotgun (WGS) entry which is preliminary data.</text>
</comment>
<proteinExistence type="predicted"/>
<name>A0A418WWK2_9BURK</name>